<dbReference type="EMBL" id="BAAARA010000009">
    <property type="protein sequence ID" value="GAA2350692.1"/>
    <property type="molecule type" value="Genomic_DNA"/>
</dbReference>
<protein>
    <submittedName>
        <fullName evidence="3">TIGR03086 family metal-binding protein</fullName>
    </submittedName>
</protein>
<dbReference type="InterPro" id="IPR017520">
    <property type="entry name" value="CHP03086"/>
</dbReference>
<dbReference type="InterPro" id="IPR024344">
    <property type="entry name" value="MDMPI_metal-binding"/>
</dbReference>
<comment type="caution">
    <text evidence="3">The sequence shown here is derived from an EMBL/GenBank/DDBJ whole genome shotgun (WGS) entry which is preliminary data.</text>
</comment>
<dbReference type="Gene3D" id="1.20.120.450">
    <property type="entry name" value="dinb family like domain"/>
    <property type="match status" value="1"/>
</dbReference>
<gene>
    <name evidence="3" type="ORF">GCM10009854_30610</name>
</gene>
<feature type="domain" description="Mycothiol-dependent maleylpyruvate isomerase metal-binding" evidence="2">
    <location>
        <begin position="8"/>
        <end position="130"/>
    </location>
</feature>
<keyword evidence="4" id="KW-1185">Reference proteome</keyword>
<accession>A0ABN3GGD1</accession>
<reference evidence="3 4" key="1">
    <citation type="journal article" date="2019" name="Int. J. Syst. Evol. Microbiol.">
        <title>The Global Catalogue of Microorganisms (GCM) 10K type strain sequencing project: providing services to taxonomists for standard genome sequencing and annotation.</title>
        <authorList>
            <consortium name="The Broad Institute Genomics Platform"/>
            <consortium name="The Broad Institute Genome Sequencing Center for Infectious Disease"/>
            <person name="Wu L."/>
            <person name="Ma J."/>
        </authorList>
    </citation>
    <scope>NUCLEOTIDE SEQUENCE [LARGE SCALE GENOMIC DNA]</scope>
    <source>
        <strain evidence="3 4">JCM 16221</strain>
    </source>
</reference>
<dbReference type="InterPro" id="IPR034660">
    <property type="entry name" value="DinB/YfiT-like"/>
</dbReference>
<dbReference type="NCBIfam" id="TIGR03086">
    <property type="entry name" value="TIGR03086 family metal-binding protein"/>
    <property type="match status" value="1"/>
</dbReference>
<organism evidence="3 4">
    <name type="scientific">Saccharopolyspora halophila</name>
    <dbReference type="NCBI Taxonomy" id="405551"/>
    <lineage>
        <taxon>Bacteria</taxon>
        <taxon>Bacillati</taxon>
        <taxon>Actinomycetota</taxon>
        <taxon>Actinomycetes</taxon>
        <taxon>Pseudonocardiales</taxon>
        <taxon>Pseudonocardiaceae</taxon>
        <taxon>Saccharopolyspora</taxon>
    </lineage>
</organism>
<feature type="region of interest" description="Disordered" evidence="1">
    <location>
        <begin position="156"/>
        <end position="176"/>
    </location>
</feature>
<dbReference type="NCBIfam" id="TIGR03083">
    <property type="entry name" value="maleylpyruvate isomerase family mycothiol-dependent enzyme"/>
    <property type="match status" value="1"/>
</dbReference>
<dbReference type="Proteomes" id="UP001501218">
    <property type="component" value="Unassembled WGS sequence"/>
</dbReference>
<evidence type="ECO:0000259" key="2">
    <source>
        <dbReference type="Pfam" id="PF11716"/>
    </source>
</evidence>
<sequence>MPETHDLAPAVRRLTDLLPGIGEERLRAPTPCRDYSVADLLDHVHELAAAFTAAAVKDLDTTARAPDPRAEKLPADWRTAIPRRLDALSEAWREEDAWTGMTQAGGVALPGELAGIVALNEITVHGWDLAAASGQRFAPDEATVAACLDFAASFADDEPDPDSPFGPPVPLPHTAPPLERLLALTGRNPTWHP</sequence>
<dbReference type="SUPFAM" id="SSF109854">
    <property type="entry name" value="DinB/YfiT-like putative metalloenzymes"/>
    <property type="match status" value="1"/>
</dbReference>
<name>A0ABN3GGD1_9PSEU</name>
<evidence type="ECO:0000313" key="3">
    <source>
        <dbReference type="EMBL" id="GAA2350692.1"/>
    </source>
</evidence>
<dbReference type="RefSeq" id="WP_344132234.1">
    <property type="nucleotide sequence ID" value="NZ_BAAARA010000009.1"/>
</dbReference>
<dbReference type="InterPro" id="IPR017517">
    <property type="entry name" value="Maleyloyr_isom"/>
</dbReference>
<evidence type="ECO:0000313" key="4">
    <source>
        <dbReference type="Proteomes" id="UP001501218"/>
    </source>
</evidence>
<dbReference type="Pfam" id="PF11716">
    <property type="entry name" value="MDMPI_N"/>
    <property type="match status" value="1"/>
</dbReference>
<feature type="compositionally biased region" description="Pro residues" evidence="1">
    <location>
        <begin position="162"/>
        <end position="175"/>
    </location>
</feature>
<evidence type="ECO:0000256" key="1">
    <source>
        <dbReference type="SAM" id="MobiDB-lite"/>
    </source>
</evidence>
<proteinExistence type="predicted"/>